<sequence length="253" mass="29889">MNKNDITIVVVTSVLPSHPDTHVIDETIKSIRHQLPNNEIIMQIDGLRQEQAHRADAYNEYKSKVLWKCLHEWKNVVPIVFDEHSHQTTMMRKTIDEIQTPLFIYIEGDAPLTPDEVIDWDKCVELFDNDKANTIRFHFEASIPEPHNYLMFGLEDGFMKTAQWSQRPHLTKKNYYKDVVLPNCIENFFIEDTFHGRVQDDVMPNDKFSLNGWNMHKLWIYHPEGNIKRSYHLDGREGGRKFTTDDDVWGYKE</sequence>
<proteinExistence type="predicted"/>
<accession>A0A6J5NFT0</accession>
<name>A0A6J5NFT0_9CAUD</name>
<dbReference type="EMBL" id="LR796651">
    <property type="protein sequence ID" value="CAB4158059.1"/>
    <property type="molecule type" value="Genomic_DNA"/>
</dbReference>
<gene>
    <name evidence="1" type="ORF">UFOVP694_127</name>
</gene>
<organism evidence="1">
    <name type="scientific">uncultured Caudovirales phage</name>
    <dbReference type="NCBI Taxonomy" id="2100421"/>
    <lineage>
        <taxon>Viruses</taxon>
        <taxon>Duplodnaviria</taxon>
        <taxon>Heunggongvirae</taxon>
        <taxon>Uroviricota</taxon>
        <taxon>Caudoviricetes</taxon>
        <taxon>Peduoviridae</taxon>
        <taxon>Maltschvirus</taxon>
        <taxon>Maltschvirus maltsch</taxon>
    </lineage>
</organism>
<evidence type="ECO:0000313" key="1">
    <source>
        <dbReference type="EMBL" id="CAB4158059.1"/>
    </source>
</evidence>
<reference evidence="1" key="1">
    <citation type="submission" date="2020-04" db="EMBL/GenBank/DDBJ databases">
        <authorList>
            <person name="Chiriac C."/>
            <person name="Salcher M."/>
            <person name="Ghai R."/>
            <person name="Kavagutti S V."/>
        </authorList>
    </citation>
    <scope>NUCLEOTIDE SEQUENCE</scope>
</reference>
<protein>
    <submittedName>
        <fullName evidence="1">Uncharacterized protein</fullName>
    </submittedName>
</protein>